<evidence type="ECO:0000313" key="4">
    <source>
        <dbReference type="Proteomes" id="UP001447008"/>
    </source>
</evidence>
<comment type="caution">
    <text evidence="3">The sequence shown here is derived from an EMBL/GenBank/DDBJ whole genome shotgun (WGS) entry which is preliminary data.</text>
</comment>
<dbReference type="EMBL" id="JBCGCU010000001">
    <property type="protein sequence ID" value="MEM0514216.1"/>
    <property type="molecule type" value="Genomic_DNA"/>
</dbReference>
<protein>
    <submittedName>
        <fullName evidence="3">Sugar transferase</fullName>
        <ecNumber evidence="3">2.7.8.-</ecNumber>
    </submittedName>
</protein>
<evidence type="ECO:0000259" key="2">
    <source>
        <dbReference type="Pfam" id="PF02397"/>
    </source>
</evidence>
<dbReference type="GO" id="GO:0016740">
    <property type="term" value="F:transferase activity"/>
    <property type="evidence" value="ECO:0007669"/>
    <property type="project" value="UniProtKB-KW"/>
</dbReference>
<comment type="similarity">
    <text evidence="1">Belongs to the bacterial sugar transferase family.</text>
</comment>
<reference evidence="3 4" key="1">
    <citation type="submission" date="2024-03" db="EMBL/GenBank/DDBJ databases">
        <title>Pseudoalteromonas qingdaonensis sp. nov., isolated from the intestines of marine benthic organisms.</title>
        <authorList>
            <person name="Lin X."/>
            <person name="Fang S."/>
            <person name="Hu X."/>
        </authorList>
    </citation>
    <scope>NUCLEOTIDE SEQUENCE [LARGE SCALE GENOMIC DNA]</scope>
    <source>
        <strain evidence="3 4">YIC-827</strain>
    </source>
</reference>
<evidence type="ECO:0000256" key="1">
    <source>
        <dbReference type="ARBA" id="ARBA00006464"/>
    </source>
</evidence>
<name>A0ABU9MSG8_9GAMM</name>
<dbReference type="InterPro" id="IPR003362">
    <property type="entry name" value="Bact_transf"/>
</dbReference>
<evidence type="ECO:0000313" key="3">
    <source>
        <dbReference type="EMBL" id="MEM0514216.1"/>
    </source>
</evidence>
<dbReference type="PANTHER" id="PTHR30576:SF8">
    <property type="entry name" value="UNDECAPRENYL-PHOSPHATE GALACTOSE PHOSPHOTRANSFERASE"/>
    <property type="match status" value="1"/>
</dbReference>
<keyword evidence="3" id="KW-0808">Transferase</keyword>
<dbReference type="Pfam" id="PF02397">
    <property type="entry name" value="Bac_transf"/>
    <property type="match status" value="1"/>
</dbReference>
<dbReference type="Proteomes" id="UP001447008">
    <property type="component" value="Unassembled WGS sequence"/>
</dbReference>
<organism evidence="3 4">
    <name type="scientific">Pseudoalteromonas qingdaonensis</name>
    <dbReference type="NCBI Taxonomy" id="3131913"/>
    <lineage>
        <taxon>Bacteria</taxon>
        <taxon>Pseudomonadati</taxon>
        <taxon>Pseudomonadota</taxon>
        <taxon>Gammaproteobacteria</taxon>
        <taxon>Alteromonadales</taxon>
        <taxon>Pseudoalteromonadaceae</taxon>
        <taxon>Pseudoalteromonas</taxon>
    </lineage>
</organism>
<sequence>MKRVFDIVVSVFLLFLLFPVVLLTSLVIRIKLGSPVLFSQDRPGLNGQPFKMLKFRTMLDAKDSNGNLLPDEQRMTKFGSFLRSTSLDELPGLLNVLKGDMSLVGPRPLLVEYLPLYSEEQSRRHNVRPGITGWAQVNGRNAISWEDKFKLDVWYVENQSFLLDLKILLLTVKKVFVKEGISADDHVTMPAFKGSKNEKK</sequence>
<dbReference type="EC" id="2.7.8.-" evidence="3"/>
<accession>A0ABU9MSG8</accession>
<feature type="domain" description="Bacterial sugar transferase" evidence="2">
    <location>
        <begin position="2"/>
        <end position="176"/>
    </location>
</feature>
<keyword evidence="4" id="KW-1185">Reference proteome</keyword>
<proteinExistence type="inferred from homology"/>
<dbReference type="RefSeq" id="WP_342675739.1">
    <property type="nucleotide sequence ID" value="NZ_JBCGCU010000001.1"/>
</dbReference>
<gene>
    <name evidence="3" type="ORF">WCN91_01950</name>
</gene>
<dbReference type="PANTHER" id="PTHR30576">
    <property type="entry name" value="COLANIC BIOSYNTHESIS UDP-GLUCOSE LIPID CARRIER TRANSFERASE"/>
    <property type="match status" value="1"/>
</dbReference>